<protein>
    <submittedName>
        <fullName evidence="1">Uncharacterized protein</fullName>
    </submittedName>
</protein>
<evidence type="ECO:0000313" key="1">
    <source>
        <dbReference type="EMBL" id="CEK58296.1"/>
    </source>
</evidence>
<feature type="non-terminal residue" evidence="1">
    <location>
        <position position="306"/>
    </location>
</feature>
<reference evidence="1" key="1">
    <citation type="submission" date="2014-12" db="EMBL/GenBank/DDBJ databases">
        <title>Insight into the proteome of Arion vulgaris.</title>
        <authorList>
            <person name="Aradska J."/>
            <person name="Bulat T."/>
            <person name="Smidak R."/>
            <person name="Sarate P."/>
            <person name="Gangsoo J."/>
            <person name="Sialana F."/>
            <person name="Bilban M."/>
            <person name="Lubec G."/>
        </authorList>
    </citation>
    <scope>NUCLEOTIDE SEQUENCE</scope>
    <source>
        <tissue evidence="1">Skin</tissue>
    </source>
</reference>
<proteinExistence type="predicted"/>
<sequence>QDHSIPISDVVTHKDIMKVSTYLSEHDNTAFRDSLVEHVQLDLVNHLPSLLLTSKNVYESNIGACRAEVNEESVLSTECEPVLTVESEVETSFIISKFESESELTPKDITKTPVVKYKNNSTSVNSVNMDNTQHTEIMKDASNKLIMTIQEKVGTSDASSDSWSSLKTLQICRQETVCSGNKSMQPVRPETDRNVKSLESCISDSCSDSSISDENDTLYIQSDYSKLINIQTRQWLKDLIDSTEDSDSEATSNHASSVPSVISVTEVCEQSPDCGSNVRGSVCDIASSSFTQKEHQEHVCDLASSS</sequence>
<gene>
    <name evidence="1" type="primary">ORF32614</name>
</gene>
<name>A0A0B6YR79_9EUPU</name>
<feature type="non-terminal residue" evidence="1">
    <location>
        <position position="1"/>
    </location>
</feature>
<dbReference type="AlphaFoldDB" id="A0A0B6YR79"/>
<dbReference type="EMBL" id="HACG01011431">
    <property type="protein sequence ID" value="CEK58296.1"/>
    <property type="molecule type" value="Transcribed_RNA"/>
</dbReference>
<organism evidence="1">
    <name type="scientific">Arion vulgaris</name>
    <dbReference type="NCBI Taxonomy" id="1028688"/>
    <lineage>
        <taxon>Eukaryota</taxon>
        <taxon>Metazoa</taxon>
        <taxon>Spiralia</taxon>
        <taxon>Lophotrochozoa</taxon>
        <taxon>Mollusca</taxon>
        <taxon>Gastropoda</taxon>
        <taxon>Heterobranchia</taxon>
        <taxon>Euthyneura</taxon>
        <taxon>Panpulmonata</taxon>
        <taxon>Eupulmonata</taxon>
        <taxon>Stylommatophora</taxon>
        <taxon>Helicina</taxon>
        <taxon>Arionoidea</taxon>
        <taxon>Arionidae</taxon>
        <taxon>Arion</taxon>
    </lineage>
</organism>
<accession>A0A0B6YR79</accession>